<gene>
    <name evidence="3" type="ORF">AFE02nite_16820</name>
</gene>
<accession>A0A511YXM2</accession>
<keyword evidence="4" id="KW-1185">Reference proteome</keyword>
<dbReference type="RefSeq" id="WP_146819436.1">
    <property type="nucleotide sequence ID" value="NZ_BJYK01000004.1"/>
</dbReference>
<sequence length="791" mass="82424">MGFTQHLRARGEDGLAALLALRPDLASPPPSSIRALAARASGRTSVERALAPLDALTLQVLEAVLALAGTAGHPSGPTAAEVARATGADLDAVAAAARTLLDRSLLWSDPWPVPDDGRLRPSPGLEDVLGPYPAGLGPTLTATLRRRTPQALERLAVDTALPASTDDAAPATTADGEPALVGLLATHLAAPATVERLLDDAPPGARRVLEALTWGPPVGQAPQPGGPTSPVRTAVQWLLRHGLLAMSDTQHAVLPREIGLALRGDRTHASPAHAPEVVPAVPDPAVVAGDGARHAEEFVRLVAALVAMWGDQPASQVRTGGLGVRELRRLAVRLEVTDAVAALVVEVAEAAGLVGDDGAEQPSLVPTTEADTWLERPVGARWHALARAWLASDHATWLVGSRDEGGTTRGALDPELRRPWVPRLRTTTLGALESAGALDPEQVIEVLRWRTPRTPPAAHGVQAVLAEATALGVVGAGALTPPGRALLAGQDAGAALEAELPAAVGHVVLQGDLTGIVPGRPSPDLAALLELAAQVESRGAALTVRFTETSVRRALDTGVDAQDLLERIAAHAHGAVPQPLEYLIVDVARRHGLLRVGTASSYVRAEDPALLAGLLGDRALAGLHLFALAPTVIAAQAPAPQLAEALRERGLAPVLEGPDGQVLVLGQAPHRIRPRRGRRAADAPADDAAEARDRRLHRLAGDLLAGDRRRGEADDDIDPGDPAGPGLAIGLLREAAAEHRPVWLQLVGPDGSTSRRRVRPLRVDAGRVRVLDLDREAELTVAVHRIVDVTP</sequence>
<dbReference type="OrthoDB" id="3415124at2"/>
<name>A0A511YXM2_9CELL</name>
<feature type="region of interest" description="Disordered" evidence="1">
    <location>
        <begin position="673"/>
        <end position="692"/>
    </location>
</feature>
<dbReference type="InterPro" id="IPR032830">
    <property type="entry name" value="XPB/Ssl2_N"/>
</dbReference>
<evidence type="ECO:0000313" key="3">
    <source>
        <dbReference type="EMBL" id="GEN79948.1"/>
    </source>
</evidence>
<evidence type="ECO:0000313" key="4">
    <source>
        <dbReference type="Proteomes" id="UP000321484"/>
    </source>
</evidence>
<dbReference type="EMBL" id="BJYK01000004">
    <property type="protein sequence ID" value="GEN79948.1"/>
    <property type="molecule type" value="Genomic_DNA"/>
</dbReference>
<dbReference type="Proteomes" id="UP000321484">
    <property type="component" value="Unassembled WGS sequence"/>
</dbReference>
<protein>
    <recommendedName>
        <fullName evidence="2">Helicase XPB/Ssl2 N-terminal domain-containing protein</fullName>
    </recommendedName>
</protein>
<dbReference type="Pfam" id="PF13625">
    <property type="entry name" value="Helicase_C_3"/>
    <property type="match status" value="1"/>
</dbReference>
<comment type="caution">
    <text evidence="3">The sequence shown here is derived from an EMBL/GenBank/DDBJ whole genome shotgun (WGS) entry which is preliminary data.</text>
</comment>
<proteinExistence type="predicted"/>
<evidence type="ECO:0000256" key="1">
    <source>
        <dbReference type="SAM" id="MobiDB-lite"/>
    </source>
</evidence>
<reference evidence="3 4" key="1">
    <citation type="submission" date="2019-07" db="EMBL/GenBank/DDBJ databases">
        <title>Whole genome shotgun sequence of Actinotalea fermentans NBRC 105374.</title>
        <authorList>
            <person name="Hosoyama A."/>
            <person name="Uohara A."/>
            <person name="Ohji S."/>
            <person name="Ichikawa N."/>
        </authorList>
    </citation>
    <scope>NUCLEOTIDE SEQUENCE [LARGE SCALE GENOMIC DNA]</scope>
    <source>
        <strain evidence="3 4">NBRC 105374</strain>
    </source>
</reference>
<feature type="domain" description="Helicase XPB/Ssl2 N-terminal" evidence="2">
    <location>
        <begin position="507"/>
        <end position="628"/>
    </location>
</feature>
<evidence type="ECO:0000259" key="2">
    <source>
        <dbReference type="Pfam" id="PF13625"/>
    </source>
</evidence>
<dbReference type="AlphaFoldDB" id="A0A511YXM2"/>
<organism evidence="3 4">
    <name type="scientific">Actinotalea fermentans</name>
    <dbReference type="NCBI Taxonomy" id="43671"/>
    <lineage>
        <taxon>Bacteria</taxon>
        <taxon>Bacillati</taxon>
        <taxon>Actinomycetota</taxon>
        <taxon>Actinomycetes</taxon>
        <taxon>Micrococcales</taxon>
        <taxon>Cellulomonadaceae</taxon>
        <taxon>Actinotalea</taxon>
    </lineage>
</organism>